<gene>
    <name evidence="1" type="ORF">RR48_00468</name>
</gene>
<accession>A0A0N1IQU0</accession>
<dbReference type="EMBL" id="LADJ01040095">
    <property type="protein sequence ID" value="KPJ21345.1"/>
    <property type="molecule type" value="Genomic_DNA"/>
</dbReference>
<dbReference type="InParanoid" id="A0A0N1IQU0"/>
<dbReference type="AlphaFoldDB" id="A0A0N1IQU0"/>
<keyword evidence="2" id="KW-1185">Reference proteome</keyword>
<evidence type="ECO:0000313" key="1">
    <source>
        <dbReference type="EMBL" id="KPJ21345.1"/>
    </source>
</evidence>
<comment type="caution">
    <text evidence="1">The sequence shown here is derived from an EMBL/GenBank/DDBJ whole genome shotgun (WGS) entry which is preliminary data.</text>
</comment>
<sequence>MRNTKYGLLQLIVQGKITGKRSVGRRRTSWLKNLRQWFGKSTRSLFRAAVSRVQVALMIADLRKKMAL</sequence>
<evidence type="ECO:0000313" key="2">
    <source>
        <dbReference type="Proteomes" id="UP000053240"/>
    </source>
</evidence>
<protein>
    <submittedName>
        <fullName evidence="1">Uncharacterized protein</fullName>
    </submittedName>
</protein>
<proteinExistence type="predicted"/>
<organism evidence="1 2">
    <name type="scientific">Papilio machaon</name>
    <name type="common">Old World swallowtail butterfly</name>
    <dbReference type="NCBI Taxonomy" id="76193"/>
    <lineage>
        <taxon>Eukaryota</taxon>
        <taxon>Metazoa</taxon>
        <taxon>Ecdysozoa</taxon>
        <taxon>Arthropoda</taxon>
        <taxon>Hexapoda</taxon>
        <taxon>Insecta</taxon>
        <taxon>Pterygota</taxon>
        <taxon>Neoptera</taxon>
        <taxon>Endopterygota</taxon>
        <taxon>Lepidoptera</taxon>
        <taxon>Glossata</taxon>
        <taxon>Ditrysia</taxon>
        <taxon>Papilionoidea</taxon>
        <taxon>Papilionidae</taxon>
        <taxon>Papilioninae</taxon>
        <taxon>Papilio</taxon>
    </lineage>
</organism>
<reference evidence="1 2" key="1">
    <citation type="journal article" date="2015" name="Nat. Commun.">
        <title>Outbred genome sequencing and CRISPR/Cas9 gene editing in butterflies.</title>
        <authorList>
            <person name="Li X."/>
            <person name="Fan D."/>
            <person name="Zhang W."/>
            <person name="Liu G."/>
            <person name="Zhang L."/>
            <person name="Zhao L."/>
            <person name="Fang X."/>
            <person name="Chen L."/>
            <person name="Dong Y."/>
            <person name="Chen Y."/>
            <person name="Ding Y."/>
            <person name="Zhao R."/>
            <person name="Feng M."/>
            <person name="Zhu Y."/>
            <person name="Feng Y."/>
            <person name="Jiang X."/>
            <person name="Zhu D."/>
            <person name="Xiang H."/>
            <person name="Feng X."/>
            <person name="Li S."/>
            <person name="Wang J."/>
            <person name="Zhang G."/>
            <person name="Kronforst M.R."/>
            <person name="Wang W."/>
        </authorList>
    </citation>
    <scope>NUCLEOTIDE SEQUENCE [LARGE SCALE GENOMIC DNA]</scope>
    <source>
        <strain evidence="1">Ya'a_city_454_Pm</strain>
        <tissue evidence="1">Whole body</tissue>
    </source>
</reference>
<name>A0A0N1IQU0_PAPMA</name>
<dbReference type="Proteomes" id="UP000053240">
    <property type="component" value="Unassembled WGS sequence"/>
</dbReference>